<dbReference type="STRING" id="991905.SL003B_1663"/>
<name>F2J549_POLGS</name>
<protein>
    <submittedName>
        <fullName evidence="1">Uncharacterized protein</fullName>
    </submittedName>
</protein>
<dbReference type="KEGG" id="pgv:SL003B_1663"/>
<accession>F2J549</accession>
<dbReference type="HOGENOM" id="CLU_112446_0_0_5"/>
<sequence>MPIQLELKVTAGTPVYRGHDHYWSVIRDLGAGGGLFTRDEVCKRCNDPTDRCIDDFLGRLKKAGYLKVVRSEFGPTARGGKARADVYELLKRPAQTPIVNRDGSIGTQGLGQAQMWTAMRSLPHFTKHELAIVASTELVRVAVEAASRYARLLEKAGYLQVVRGGRPGTPRVWRLKPSMNTGPQAPKILTGKVVWDANRQQVMGTMDAVEVAA</sequence>
<evidence type="ECO:0000313" key="1">
    <source>
        <dbReference type="EMBL" id="ADZ70091.1"/>
    </source>
</evidence>
<dbReference type="OrthoDB" id="8080957at2"/>
<dbReference type="AlphaFoldDB" id="F2J549"/>
<dbReference type="PATRIC" id="fig|991905.3.peg.1709"/>
<evidence type="ECO:0000313" key="2">
    <source>
        <dbReference type="Proteomes" id="UP000008130"/>
    </source>
</evidence>
<dbReference type="eggNOG" id="COG0640">
    <property type="taxonomic scope" value="Bacteria"/>
</dbReference>
<gene>
    <name evidence="1" type="ordered locus">SL003B_1663</name>
</gene>
<organism evidence="1 2">
    <name type="scientific">Polymorphum gilvum (strain LMG 25793 / CGMCC 1.9160 / SL003B-26A1)</name>
    <dbReference type="NCBI Taxonomy" id="991905"/>
    <lineage>
        <taxon>Bacteria</taxon>
        <taxon>Pseudomonadati</taxon>
        <taxon>Pseudomonadota</taxon>
        <taxon>Alphaproteobacteria</taxon>
        <taxon>Rhodobacterales</taxon>
        <taxon>Paracoccaceae</taxon>
        <taxon>Polymorphum</taxon>
    </lineage>
</organism>
<dbReference type="Proteomes" id="UP000008130">
    <property type="component" value="Chromosome"/>
</dbReference>
<keyword evidence="2" id="KW-1185">Reference proteome</keyword>
<reference evidence="1 2" key="1">
    <citation type="journal article" date="2011" name="J. Bacteriol.">
        <title>Complete genome sequence of Polymorphum gilvum SL003B-26A1T, a crude oil-degrading bacterium from oil-polluted saline soil.</title>
        <authorList>
            <person name="Li S.G."/>
            <person name="Tang Y.Q."/>
            <person name="Nie Y."/>
            <person name="Cai M."/>
            <person name="Wu X.L."/>
        </authorList>
    </citation>
    <scope>NUCLEOTIDE SEQUENCE [LARGE SCALE GENOMIC DNA]</scope>
    <source>
        <strain evidence="2">LMG 25793 / CGMCC 1.9160 / SL003B-26A1</strain>
    </source>
</reference>
<proteinExistence type="predicted"/>
<dbReference type="EMBL" id="CP002568">
    <property type="protein sequence ID" value="ADZ70091.1"/>
    <property type="molecule type" value="Genomic_DNA"/>
</dbReference>
<dbReference type="RefSeq" id="WP_013652408.1">
    <property type="nucleotide sequence ID" value="NC_015259.1"/>
</dbReference>